<evidence type="ECO:0000313" key="4">
    <source>
        <dbReference type="Proteomes" id="UP000053447"/>
    </source>
</evidence>
<name>A0A0W4ZVD3_PNEJ7</name>
<dbReference type="GO" id="GO:0033596">
    <property type="term" value="C:TSC1-TSC2 complex"/>
    <property type="evidence" value="ECO:0007669"/>
    <property type="project" value="TreeGrafter"/>
</dbReference>
<dbReference type="EMBL" id="LFWA01000002">
    <property type="protein sequence ID" value="KTW32320.1"/>
    <property type="molecule type" value="Genomic_DNA"/>
</dbReference>
<protein>
    <recommendedName>
        <fullName evidence="5">Hamartin</fullName>
    </recommendedName>
</protein>
<dbReference type="VEuPathDB" id="FungiDB:T551_00410"/>
<proteinExistence type="predicted"/>
<feature type="region of interest" description="Disordered" evidence="2">
    <location>
        <begin position="749"/>
        <end position="769"/>
    </location>
</feature>
<accession>A0A0W4ZVD3</accession>
<evidence type="ECO:0000313" key="3">
    <source>
        <dbReference type="EMBL" id="KTW32320.1"/>
    </source>
</evidence>
<evidence type="ECO:0000256" key="1">
    <source>
        <dbReference type="SAM" id="Coils"/>
    </source>
</evidence>
<dbReference type="OrthoDB" id="6022054at2759"/>
<dbReference type="GO" id="GO:0051726">
    <property type="term" value="P:regulation of cell cycle"/>
    <property type="evidence" value="ECO:0007669"/>
    <property type="project" value="TreeGrafter"/>
</dbReference>
<reference evidence="4" key="1">
    <citation type="journal article" date="2016" name="Nat. Commun.">
        <title>Genome analysis of three Pneumocystis species reveals adaptation mechanisms to life exclusively in mammalian hosts.</title>
        <authorList>
            <person name="Ma L."/>
            <person name="Chen Z."/>
            <person name="Huang D.W."/>
            <person name="Kutty G."/>
            <person name="Ishihara M."/>
            <person name="Wang H."/>
            <person name="Abouelleil A."/>
            <person name="Bishop L."/>
            <person name="Davey E."/>
            <person name="Deng R."/>
            <person name="Deng X."/>
            <person name="Fan L."/>
            <person name="Fantoni G."/>
            <person name="Fitzgerald M."/>
            <person name="Gogineni E."/>
            <person name="Goldberg J.M."/>
            <person name="Handley G."/>
            <person name="Hu X."/>
            <person name="Huber C."/>
            <person name="Jiao X."/>
            <person name="Jones K."/>
            <person name="Levin J.Z."/>
            <person name="Liu Y."/>
            <person name="Macdonald P."/>
            <person name="Melnikov A."/>
            <person name="Raley C."/>
            <person name="Sassi M."/>
            <person name="Sherman B.T."/>
            <person name="Song X."/>
            <person name="Sykes S."/>
            <person name="Tran B."/>
            <person name="Walsh L."/>
            <person name="Xia Y."/>
            <person name="Yang J."/>
            <person name="Young S."/>
            <person name="Zeng Q."/>
            <person name="Zheng X."/>
            <person name="Stephens R."/>
            <person name="Nusbaum C."/>
            <person name="Birren B.W."/>
            <person name="Azadi P."/>
            <person name="Lempicki R.A."/>
            <person name="Cuomo C.A."/>
            <person name="Kovacs J.A."/>
        </authorList>
    </citation>
    <scope>NUCLEOTIDE SEQUENCE [LARGE SCALE GENOMIC DNA]</scope>
    <source>
        <strain evidence="4">RU7</strain>
    </source>
</reference>
<dbReference type="GO" id="GO:0032007">
    <property type="term" value="P:negative regulation of TOR signaling"/>
    <property type="evidence" value="ECO:0007669"/>
    <property type="project" value="TreeGrafter"/>
</dbReference>
<dbReference type="AlphaFoldDB" id="A0A0W4ZVD3"/>
<dbReference type="Pfam" id="PF04388">
    <property type="entry name" value="Hamartin"/>
    <property type="match status" value="1"/>
</dbReference>
<keyword evidence="1" id="KW-0175">Coiled coil</keyword>
<dbReference type="eggNOG" id="ENOG502R01W">
    <property type="taxonomic scope" value="Eukaryota"/>
</dbReference>
<keyword evidence="4" id="KW-1185">Reference proteome</keyword>
<feature type="coiled-coil region" evidence="1">
    <location>
        <begin position="847"/>
        <end position="895"/>
    </location>
</feature>
<dbReference type="STRING" id="1408657.A0A0W4ZVD3"/>
<sequence>MSNQSITRLTKALHSLFSSSEIPQTLPFDVNDKISQYLKKHDVPDLIEIQKLQKHLFEIYYTRVENKNVHFQSLFLNCLQKFQFLLIGKEYAVKWWDIIVKLVFNSTHQKKSILSNAESILLAMMIVDDDVKERLRKEKEESSEIIKKCLFEFYLDNSREVFSRILKNSLIEEDKRHYISFNVESILIGYAKQRTKAFFNDIDLYFVQKKYRLQILSLLCTFVRLQGPHLYTIFETSLFENLLCCLENDSSTTVISLSLTVLIMFMPHICNLLGKYLPRIFKIYVRVLCWDRFGAPQKHYDFLDNEIKNQDKKTLKIFTQSNNEWEKLDSLFDIAPSIPPNCTQFFTFIYGLYPLNFLRFLHSAQTYLQENNDKYYMYFDDDIIKSRSEPLIKRHIIHPNLLLFTFETEIIDQTRWMKLEIADIVAKCVSLDIFNAPQLCSRDIGVQCKQKRDISFENVYNNDLSPLDDIENNIYTNYFKPTELDTKQLNSFSILDLNQNYLTKDAFFPYSEKNQPSHHHSNLNQYTVPIKVEDITRIHEQLNSDFGIYSALHILKTDQTNTMLNFNSLIKSKESLILKSETEKSKDPAFLSLFYRNKECEATIALLKREIILLQNELNFEKHLKLQHLHHLGRLKREHILDSSVEAERQNLYNTTRTLKSRLANLQSILEKLRSEAITRQNQRIKRETELNTKLKSLREEYKDLKDNYNIIRKKLEESQKNISHLSTELQNSNSEKFKLNQELKELKTEQLKNRKMESITDGDNDEQKNNQLEKQFKEKENLLEEANKTIFILNGKLHQKEHELDTIKSQYNILLIKSMDIPFDHVTDTEDIHLNTSHENSLKLNNEALVKEFNFLENAHEKLLSDYRTAQSEIIYLNAQIETLQQKVAHYESKNTSSDL</sequence>
<evidence type="ECO:0008006" key="5">
    <source>
        <dbReference type="Google" id="ProtNLM"/>
    </source>
</evidence>
<dbReference type="InterPro" id="IPR007483">
    <property type="entry name" value="Hamartin"/>
</dbReference>
<comment type="caution">
    <text evidence="3">The sequence shown here is derived from an EMBL/GenBank/DDBJ whole genome shotgun (WGS) entry which is preliminary data.</text>
</comment>
<gene>
    <name evidence="3" type="ORF">T551_00410</name>
</gene>
<dbReference type="PANTHER" id="PTHR15154">
    <property type="entry name" value="HAMARTIN"/>
    <property type="match status" value="1"/>
</dbReference>
<evidence type="ECO:0000256" key="2">
    <source>
        <dbReference type="SAM" id="MobiDB-lite"/>
    </source>
</evidence>
<dbReference type="Proteomes" id="UP000053447">
    <property type="component" value="Unassembled WGS sequence"/>
</dbReference>
<dbReference type="PANTHER" id="PTHR15154:SF2">
    <property type="entry name" value="HAMARTIN"/>
    <property type="match status" value="1"/>
</dbReference>
<dbReference type="RefSeq" id="XP_018231012.1">
    <property type="nucleotide sequence ID" value="XM_018372676.1"/>
</dbReference>
<feature type="compositionally biased region" description="Basic and acidic residues" evidence="2">
    <location>
        <begin position="749"/>
        <end position="759"/>
    </location>
</feature>
<dbReference type="GeneID" id="28938931"/>
<organism evidence="3 4">
    <name type="scientific">Pneumocystis jirovecii (strain RU7)</name>
    <name type="common">Human pneumocystis pneumonia agent</name>
    <dbReference type="NCBI Taxonomy" id="1408657"/>
    <lineage>
        <taxon>Eukaryota</taxon>
        <taxon>Fungi</taxon>
        <taxon>Dikarya</taxon>
        <taxon>Ascomycota</taxon>
        <taxon>Taphrinomycotina</taxon>
        <taxon>Pneumocystomycetes</taxon>
        <taxon>Pneumocystaceae</taxon>
        <taxon>Pneumocystis</taxon>
    </lineage>
</organism>